<dbReference type="EMBL" id="CP023690">
    <property type="protein sequence ID" value="QEV64656.1"/>
    <property type="molecule type" value="Genomic_DNA"/>
</dbReference>
<proteinExistence type="predicted"/>
<evidence type="ECO:0000313" key="2">
    <source>
        <dbReference type="EMBL" id="QEV64656.1"/>
    </source>
</evidence>
<protein>
    <submittedName>
        <fullName evidence="2">XRE family transcriptional regulator</fullName>
    </submittedName>
</protein>
<dbReference type="GO" id="GO:0003677">
    <property type="term" value="F:DNA binding"/>
    <property type="evidence" value="ECO:0007669"/>
    <property type="project" value="InterPro"/>
</dbReference>
<feature type="domain" description="HTH cro/C1-type" evidence="1">
    <location>
        <begin position="81"/>
        <end position="120"/>
    </location>
</feature>
<dbReference type="InterPro" id="IPR010982">
    <property type="entry name" value="Lambda_DNA-bd_dom_sf"/>
</dbReference>
<dbReference type="Pfam" id="PF01381">
    <property type="entry name" value="HTH_3"/>
    <property type="match status" value="1"/>
</dbReference>
<evidence type="ECO:0000259" key="1">
    <source>
        <dbReference type="PROSITE" id="PS50943"/>
    </source>
</evidence>
<dbReference type="PROSITE" id="PS50943">
    <property type="entry name" value="HTH_CROC1"/>
    <property type="match status" value="1"/>
</dbReference>
<dbReference type="OrthoDB" id="4250625at2"/>
<dbReference type="AlphaFoldDB" id="A0A5P2XQ64"/>
<accession>A0A5P2XQ64</accession>
<sequence length="134" mass="14540">MVRHALHASAQVSIRLPRQQAPRCCRNSQILAVEAVWGVCFLHRQALPAEQGEFMSSYQLRSDSLLKAASARGDRSCYAISKRTGIAESTLSRLRRGVARPATETLLILAAAYGLSIDDLIDQGADDQSEEGAA</sequence>
<dbReference type="SUPFAM" id="SSF47413">
    <property type="entry name" value="lambda repressor-like DNA-binding domains"/>
    <property type="match status" value="1"/>
</dbReference>
<dbReference type="Proteomes" id="UP000326505">
    <property type="component" value="Chromosome"/>
</dbReference>
<dbReference type="CDD" id="cd00093">
    <property type="entry name" value="HTH_XRE"/>
    <property type="match status" value="1"/>
</dbReference>
<dbReference type="Gene3D" id="1.10.260.40">
    <property type="entry name" value="lambda repressor-like DNA-binding domains"/>
    <property type="match status" value="1"/>
</dbReference>
<name>A0A5P2XQ64_STRST</name>
<gene>
    <name evidence="2" type="ORF">CP982_14435</name>
</gene>
<dbReference type="InterPro" id="IPR001387">
    <property type="entry name" value="Cro/C1-type_HTH"/>
</dbReference>
<reference evidence="2 3" key="1">
    <citation type="submission" date="2017-09" db="EMBL/GenBank/DDBJ databases">
        <authorList>
            <person name="Lee N."/>
            <person name="Cho B.-K."/>
        </authorList>
    </citation>
    <scope>NUCLEOTIDE SEQUENCE [LARGE SCALE GENOMIC DNA]</scope>
    <source>
        <strain evidence="2 3">ATCC 27465</strain>
    </source>
</reference>
<dbReference type="KEGG" id="sspb:CP982_14435"/>
<dbReference type="SMART" id="SM00530">
    <property type="entry name" value="HTH_XRE"/>
    <property type="match status" value="1"/>
</dbReference>
<organism evidence="2 3">
    <name type="scientific">Streptomyces spectabilis</name>
    <dbReference type="NCBI Taxonomy" id="68270"/>
    <lineage>
        <taxon>Bacteria</taxon>
        <taxon>Bacillati</taxon>
        <taxon>Actinomycetota</taxon>
        <taxon>Actinomycetes</taxon>
        <taxon>Kitasatosporales</taxon>
        <taxon>Streptomycetaceae</taxon>
        <taxon>Streptomyces</taxon>
    </lineage>
</organism>
<evidence type="ECO:0000313" key="3">
    <source>
        <dbReference type="Proteomes" id="UP000326505"/>
    </source>
</evidence>